<feature type="region of interest" description="Disordered" evidence="7">
    <location>
        <begin position="403"/>
        <end position="440"/>
    </location>
</feature>
<dbReference type="EMBL" id="BNCP01000002">
    <property type="protein sequence ID" value="GIL70453.1"/>
    <property type="molecule type" value="Genomic_DNA"/>
</dbReference>
<dbReference type="GO" id="GO:0005634">
    <property type="term" value="C:nucleus"/>
    <property type="evidence" value="ECO:0007669"/>
    <property type="project" value="UniProtKB-SubCell"/>
</dbReference>
<accession>A0A8J4BY36</accession>
<evidence type="ECO:0000313" key="10">
    <source>
        <dbReference type="Proteomes" id="UP000747110"/>
    </source>
</evidence>
<dbReference type="PROSITE" id="PS50217">
    <property type="entry name" value="BZIP"/>
    <property type="match status" value="1"/>
</dbReference>
<feature type="region of interest" description="Disordered" evidence="7">
    <location>
        <begin position="878"/>
        <end position="902"/>
    </location>
</feature>
<dbReference type="GO" id="GO:0003677">
    <property type="term" value="F:DNA binding"/>
    <property type="evidence" value="ECO:0007669"/>
    <property type="project" value="UniProtKB-KW"/>
</dbReference>
<organism evidence="9 10">
    <name type="scientific">Volvox reticuliferus</name>
    <dbReference type="NCBI Taxonomy" id="1737510"/>
    <lineage>
        <taxon>Eukaryota</taxon>
        <taxon>Viridiplantae</taxon>
        <taxon>Chlorophyta</taxon>
        <taxon>core chlorophytes</taxon>
        <taxon>Chlorophyceae</taxon>
        <taxon>CS clade</taxon>
        <taxon>Chlamydomonadales</taxon>
        <taxon>Volvocaceae</taxon>
        <taxon>Volvox</taxon>
    </lineage>
</organism>
<dbReference type="PANTHER" id="PTHR13690:SF124">
    <property type="entry name" value="TRANSCRIPTION FACTOR RF2A"/>
    <property type="match status" value="1"/>
</dbReference>
<evidence type="ECO:0000313" key="9">
    <source>
        <dbReference type="EMBL" id="GIL70453.1"/>
    </source>
</evidence>
<dbReference type="AlphaFoldDB" id="A0A8J4BY36"/>
<feature type="compositionally biased region" description="Polar residues" evidence="7">
    <location>
        <begin position="653"/>
        <end position="662"/>
    </location>
</feature>
<keyword evidence="10" id="KW-1185">Reference proteome</keyword>
<reference evidence="9" key="1">
    <citation type="journal article" date="2021" name="Proc. Natl. Acad. Sci. U.S.A.">
        <title>Three genomes in the algal genus Volvox reveal the fate of a haploid sex-determining region after a transition to homothallism.</title>
        <authorList>
            <person name="Yamamoto K."/>
            <person name="Hamaji T."/>
            <person name="Kawai-Toyooka H."/>
            <person name="Matsuzaki R."/>
            <person name="Takahashi F."/>
            <person name="Nishimura Y."/>
            <person name="Kawachi M."/>
            <person name="Noguchi H."/>
            <person name="Minakuchi Y."/>
            <person name="Umen J.G."/>
            <person name="Toyoda A."/>
            <person name="Nozaki H."/>
        </authorList>
    </citation>
    <scope>NUCLEOTIDE SEQUENCE</scope>
    <source>
        <strain evidence="9">NIES-3786</strain>
    </source>
</reference>
<evidence type="ECO:0000256" key="7">
    <source>
        <dbReference type="SAM" id="MobiDB-lite"/>
    </source>
</evidence>
<keyword evidence="4" id="KW-0804">Transcription</keyword>
<sequence length="902" mass="92296">CAGRVDVFYLLQSWRLCRRLTLRVRTLQATVNITLTSSVTHSRLGGNDFILNLQPRTPEVMHRKTRSETLGFTGSLAGLWPKETCVMEDGCNTTTSLPYVRTVTTACCAMDTDVPPPSASMPDTNQLHVGAGDGGGTPGDMAAALYNGFPKAPTGWLPGGDFSSSPGWSPFTVPGNMLVGAGRTTSFVAPGASTGAPGAPPPEGDNSQAFCFPSPVTALRSHSHSCTGGLRSGGDVFARMPPGGSSSAAAHDLGQGISGSGKPRSAGMSGTSTARRHQRHVSVDFATRTAAATATTGALSFPVELKRAPDPSLSEGGGRTTARSRAGSHGSAYPITTGAAASTGGGGNGAAITEGNGLSLIATQTEVQYPDQAYQSALGVESCGGGDAGLAGAAMGHWASKAGGEDDAVGGRGRKDKDNHHAKEKQRGSNGRSNRELALLDPKRARRIMANRMSAAKSKERKQQYTEQLSQMLDDNVAEREALVQQLQRLQADGVTLEGYAVKARQEAQQMAGQIALIRQHNETLQQQLMAAHAAGGQCPGMQRVAALDGSAGTGIMPVAARPPEVLEILTEALLPEDEQALDAAAMSLHLRQQEEQEAQAQMRSQLQLQQSHATTVGSHDTLNPSPLQEQQQWIQSQEQQQHQLQPQALQSLHRSTQSADATTAMSLASQLGFAGKGVPVRMAGQLAPQPAFEAVVAQRTHSMAGASGLGLGADLGLGAVAGGGLLGAGTSVMPGGEAGRYSLSLPGPIDVARHSTAAKALAATKAPVVTEVVATGLGSVPSSPATCIVGGATVHGDVVMGQGFGKGVMDLGFGATHCMASAGTGFPLVARGSSGSCGGGASGGPASFTQFVGSCVSGGGTLTGDARGSECGGMLAPGPPHQSRQVTTALLPPSSADSWRR</sequence>
<dbReference type="CDD" id="cd14703">
    <property type="entry name" value="bZIP_plant_RF2"/>
    <property type="match status" value="1"/>
</dbReference>
<dbReference type="InterPro" id="IPR046347">
    <property type="entry name" value="bZIP_sf"/>
</dbReference>
<feature type="region of interest" description="Disordered" evidence="7">
    <location>
        <begin position="594"/>
        <end position="662"/>
    </location>
</feature>
<gene>
    <name evidence="9" type="ORF">Vretifemale_1198</name>
</gene>
<evidence type="ECO:0000256" key="4">
    <source>
        <dbReference type="ARBA" id="ARBA00023163"/>
    </source>
</evidence>
<feature type="region of interest" description="Disordered" evidence="7">
    <location>
        <begin position="302"/>
        <end position="346"/>
    </location>
</feature>
<feature type="non-terminal residue" evidence="9">
    <location>
        <position position="902"/>
    </location>
</feature>
<dbReference type="SUPFAM" id="SSF57959">
    <property type="entry name" value="Leucine zipper domain"/>
    <property type="match status" value="1"/>
</dbReference>
<feature type="compositionally biased region" description="Basic and acidic residues" evidence="7">
    <location>
        <begin position="413"/>
        <end position="427"/>
    </location>
</feature>
<dbReference type="Pfam" id="PF00170">
    <property type="entry name" value="bZIP_1"/>
    <property type="match status" value="1"/>
</dbReference>
<proteinExistence type="predicted"/>
<keyword evidence="2" id="KW-0805">Transcription regulation</keyword>
<dbReference type="InterPro" id="IPR004827">
    <property type="entry name" value="bZIP"/>
</dbReference>
<dbReference type="Gene3D" id="1.20.5.170">
    <property type="match status" value="1"/>
</dbReference>
<feature type="region of interest" description="Disordered" evidence="7">
    <location>
        <begin position="243"/>
        <end position="279"/>
    </location>
</feature>
<comment type="caution">
    <text evidence="9">The sequence shown here is derived from an EMBL/GenBank/DDBJ whole genome shotgun (WGS) entry which is preliminary data.</text>
</comment>
<dbReference type="GO" id="GO:0003700">
    <property type="term" value="F:DNA-binding transcription factor activity"/>
    <property type="evidence" value="ECO:0007669"/>
    <property type="project" value="InterPro"/>
</dbReference>
<evidence type="ECO:0000256" key="6">
    <source>
        <dbReference type="SAM" id="Coils"/>
    </source>
</evidence>
<evidence type="ECO:0000256" key="5">
    <source>
        <dbReference type="ARBA" id="ARBA00023242"/>
    </source>
</evidence>
<feature type="compositionally biased region" description="Low complexity" evidence="7">
    <location>
        <begin position="625"/>
        <end position="652"/>
    </location>
</feature>
<feature type="compositionally biased region" description="Polar residues" evidence="7">
    <location>
        <begin position="613"/>
        <end position="624"/>
    </location>
</feature>
<dbReference type="PANTHER" id="PTHR13690">
    <property type="entry name" value="TRANSCRIPTION FACTOR POSF21-RELATED"/>
    <property type="match status" value="1"/>
</dbReference>
<keyword evidence="5" id="KW-0539">Nucleus</keyword>
<dbReference type="SMART" id="SM00338">
    <property type="entry name" value="BRLZ"/>
    <property type="match status" value="1"/>
</dbReference>
<dbReference type="OrthoDB" id="1435597at2759"/>
<feature type="coiled-coil region" evidence="6">
    <location>
        <begin position="455"/>
        <end position="493"/>
    </location>
</feature>
<feature type="domain" description="BZIP" evidence="8">
    <location>
        <begin position="441"/>
        <end position="493"/>
    </location>
</feature>
<comment type="subcellular location">
    <subcellularLocation>
        <location evidence="1">Nucleus</location>
    </subcellularLocation>
</comment>
<dbReference type="InterPro" id="IPR044759">
    <property type="entry name" value="bZIP_RF2"/>
</dbReference>
<evidence type="ECO:0000259" key="8">
    <source>
        <dbReference type="PROSITE" id="PS50217"/>
    </source>
</evidence>
<keyword evidence="3" id="KW-0238">DNA-binding</keyword>
<dbReference type="Proteomes" id="UP000747110">
    <property type="component" value="Unassembled WGS sequence"/>
</dbReference>
<feature type="compositionally biased region" description="Low complexity" evidence="7">
    <location>
        <begin position="599"/>
        <end position="612"/>
    </location>
</feature>
<protein>
    <recommendedName>
        <fullName evidence="8">BZIP domain-containing protein</fullName>
    </recommendedName>
</protein>
<keyword evidence="6" id="KW-0175">Coiled coil</keyword>
<evidence type="ECO:0000256" key="1">
    <source>
        <dbReference type="ARBA" id="ARBA00004123"/>
    </source>
</evidence>
<evidence type="ECO:0000256" key="3">
    <source>
        <dbReference type="ARBA" id="ARBA00023125"/>
    </source>
</evidence>
<name>A0A8J4BY36_9CHLO</name>
<evidence type="ECO:0000256" key="2">
    <source>
        <dbReference type="ARBA" id="ARBA00023015"/>
    </source>
</evidence>